<dbReference type="Pfam" id="PF08840">
    <property type="entry name" value="BAAT_C"/>
    <property type="match status" value="1"/>
</dbReference>
<evidence type="ECO:0008006" key="7">
    <source>
        <dbReference type="Google" id="ProtNLM"/>
    </source>
</evidence>
<keyword evidence="6" id="KW-1185">Reference proteome</keyword>
<organism evidence="5 6">
    <name type="scientific">Paenibacillus glucanolyticus</name>
    <dbReference type="NCBI Taxonomy" id="59843"/>
    <lineage>
        <taxon>Bacteria</taxon>
        <taxon>Bacillati</taxon>
        <taxon>Bacillota</taxon>
        <taxon>Bacilli</taxon>
        <taxon>Bacillales</taxon>
        <taxon>Paenibacillaceae</taxon>
        <taxon>Paenibacillus</taxon>
    </lineage>
</organism>
<accession>A0A163F425</accession>
<evidence type="ECO:0000313" key="5">
    <source>
        <dbReference type="EMBL" id="KZS44143.1"/>
    </source>
</evidence>
<dbReference type="GO" id="GO:0006637">
    <property type="term" value="P:acyl-CoA metabolic process"/>
    <property type="evidence" value="ECO:0007669"/>
    <property type="project" value="InterPro"/>
</dbReference>
<comment type="caution">
    <text evidence="5">The sequence shown here is derived from an EMBL/GenBank/DDBJ whole genome shotgun (WGS) entry which is preliminary data.</text>
</comment>
<dbReference type="Gene3D" id="2.60.40.2240">
    <property type="entry name" value="Acyl-CoA thioester hydrolase/BAAT N-terminal domain"/>
    <property type="match status" value="1"/>
</dbReference>
<dbReference type="EMBL" id="LWMH01000002">
    <property type="protein sequence ID" value="KZS44143.1"/>
    <property type="molecule type" value="Genomic_DNA"/>
</dbReference>
<dbReference type="InterPro" id="IPR014940">
    <property type="entry name" value="BAAT_C"/>
</dbReference>
<comment type="similarity">
    <text evidence="1">Belongs to the C/M/P thioester hydrolase family.</text>
</comment>
<feature type="active site" description="Charge relay system" evidence="2">
    <location>
        <position position="354"/>
    </location>
</feature>
<feature type="domain" description="BAAT/Acyl-CoA thioester hydrolase C-terminal" evidence="4">
    <location>
        <begin position="210"/>
        <end position="428"/>
    </location>
</feature>
<evidence type="ECO:0000256" key="1">
    <source>
        <dbReference type="ARBA" id="ARBA00006538"/>
    </source>
</evidence>
<feature type="active site" description="Charge relay system" evidence="2">
    <location>
        <position position="239"/>
    </location>
</feature>
<dbReference type="AlphaFoldDB" id="A0A163F425"/>
<proteinExistence type="inferred from homology"/>
<dbReference type="InterPro" id="IPR029058">
    <property type="entry name" value="AB_hydrolase_fold"/>
</dbReference>
<gene>
    <name evidence="5" type="ORF">AWU65_29175</name>
</gene>
<dbReference type="PIRSF" id="PIRSF016521">
    <property type="entry name" value="Acyl-CoA_hydro"/>
    <property type="match status" value="1"/>
</dbReference>
<dbReference type="STRING" id="59843.A3958_01435"/>
<dbReference type="InterPro" id="IPR006862">
    <property type="entry name" value="Thio_Ohase/aa_AcTrfase"/>
</dbReference>
<name>A0A163F425_9BACL</name>
<dbReference type="InterPro" id="IPR016662">
    <property type="entry name" value="Acyl-CoA_thioEstase_long-chain"/>
</dbReference>
<feature type="active site" description="Charge relay system" evidence="2">
    <location>
        <position position="389"/>
    </location>
</feature>
<dbReference type="PANTHER" id="PTHR10824">
    <property type="entry name" value="ACYL-COENZYME A THIOESTERASE-RELATED"/>
    <property type="match status" value="1"/>
</dbReference>
<dbReference type="GO" id="GO:0006631">
    <property type="term" value="P:fatty acid metabolic process"/>
    <property type="evidence" value="ECO:0007669"/>
    <property type="project" value="TreeGrafter"/>
</dbReference>
<reference evidence="5" key="1">
    <citation type="journal article" date="2016" name="Genome Announc.">
        <title>Draft genomes of two strains of Paenibacillus glucanolyticus with capability to degrade lignocellulose.</title>
        <authorList>
            <person name="Mathews S.L."/>
            <person name="Pawlak J."/>
            <person name="Grunden A.M."/>
        </authorList>
    </citation>
    <scope>NUCLEOTIDE SEQUENCE [LARGE SCALE GENOMIC DNA]</scope>
    <source>
        <strain evidence="5">SLM1</strain>
    </source>
</reference>
<dbReference type="Gene3D" id="3.40.50.1820">
    <property type="entry name" value="alpha/beta hydrolase"/>
    <property type="match status" value="1"/>
</dbReference>
<evidence type="ECO:0000256" key="2">
    <source>
        <dbReference type="PIRSR" id="PIRSR016521-1"/>
    </source>
</evidence>
<dbReference type="InterPro" id="IPR042490">
    <property type="entry name" value="Thio_Ohase/BAAT_N"/>
</dbReference>
<dbReference type="Proteomes" id="UP000076796">
    <property type="component" value="Unassembled WGS sequence"/>
</dbReference>
<dbReference type="Pfam" id="PF04775">
    <property type="entry name" value="Bile_Hydr_Trans"/>
    <property type="match status" value="1"/>
</dbReference>
<protein>
    <recommendedName>
        <fullName evidence="7">Acyl-CoA thioester hydrolase</fullName>
    </recommendedName>
</protein>
<evidence type="ECO:0000313" key="6">
    <source>
        <dbReference type="Proteomes" id="UP000076796"/>
    </source>
</evidence>
<evidence type="ECO:0000259" key="4">
    <source>
        <dbReference type="Pfam" id="PF08840"/>
    </source>
</evidence>
<feature type="domain" description="Acyl-CoA thioester hydrolase/bile acid-CoA amino acid N-acetyltransferase" evidence="3">
    <location>
        <begin position="18"/>
        <end position="148"/>
    </location>
</feature>
<dbReference type="SUPFAM" id="SSF53474">
    <property type="entry name" value="alpha/beta-Hydrolases"/>
    <property type="match status" value="1"/>
</dbReference>
<sequence length="441" mass="48940">MLVNRSKIIISDPHSMVDASIKISAVGMQPQETVTFHLIKKINEERYLASQASFVADPEGKVELDHQAPIHGTYCGVDGMALFWSMEPTVKNALTHVLDEKYNQPDTRDELSPQTSLMLLETHDEIVAHQAVTRHWTSNDTVKQTVREAGLIGNFFYNKDLKPRPGIIVVGGSEGGMNEKTAALLASHGFSVFALAYFGVENLQKQLRDIPLEYVESAIKWLQKRSEVRAGGFGIHGTSRGSELALWSAALFPEITAVVSLNGSAVSFSGIVPWSNDPTLPPAWTYQGQPLPYLQPDNPVQLANECKEMWISQKGNPFRKWHDGLSANIEWLERATIPLEKINGEVLMISGSADESWDSAALSEQGLRRKTQNDPAAISKHLIYDGAGHYIGIPYLRAISPDPGTKQQLAEASVDSWKKTIEFFKQRLCTKNECPTFTVKR</sequence>
<dbReference type="GO" id="GO:0047617">
    <property type="term" value="F:fatty acyl-CoA hydrolase activity"/>
    <property type="evidence" value="ECO:0007669"/>
    <property type="project" value="TreeGrafter"/>
</dbReference>
<dbReference type="PANTHER" id="PTHR10824:SF4">
    <property type="entry name" value="ACYL-COENZYME A THIOESTERASE 1-LIKE"/>
    <property type="match status" value="1"/>
</dbReference>
<evidence type="ECO:0000259" key="3">
    <source>
        <dbReference type="Pfam" id="PF04775"/>
    </source>
</evidence>